<reference evidence="8" key="1">
    <citation type="submission" date="2020-06" db="EMBL/GenBank/DDBJ databases">
        <title>Draft genome of Bugula neritina, a colonial animal packing powerful symbionts and potential medicines.</title>
        <authorList>
            <person name="Rayko M."/>
        </authorList>
    </citation>
    <scope>NUCLEOTIDE SEQUENCE [LARGE SCALE GENOMIC DNA]</scope>
    <source>
        <strain evidence="8">Kwan_BN1</strain>
    </source>
</reference>
<sequence>MIRWYLRALEKKPTITMAISTATLMSTGDVLAQTAIEKRHQHQNYQPIRTLRFFVFGLTIAGPSLRLWYKTLDKIIPAGAALRPLKMVALDQILFAPCFLTVFWTTMGILRGETFTEVLDSLKKNGLSVLLSNYKLWPAVQLINFYWVPLQHRVLAANTVALGWNTYLAWKAENQNHNIK</sequence>
<dbReference type="AlphaFoldDB" id="A0A7J7J4H1"/>
<dbReference type="GO" id="GO:0015267">
    <property type="term" value="F:channel activity"/>
    <property type="evidence" value="ECO:0007669"/>
    <property type="project" value="TreeGrafter"/>
</dbReference>
<gene>
    <name evidence="8" type="ORF">EB796_020650</name>
</gene>
<keyword evidence="5 7" id="KW-0472">Membrane</keyword>
<dbReference type="OrthoDB" id="430207at2759"/>
<evidence type="ECO:0000313" key="9">
    <source>
        <dbReference type="Proteomes" id="UP000593567"/>
    </source>
</evidence>
<comment type="caution">
    <text evidence="8">The sequence shown here is derived from an EMBL/GenBank/DDBJ whole genome shotgun (WGS) entry which is preliminary data.</text>
</comment>
<keyword evidence="4 7" id="KW-1133">Transmembrane helix</keyword>
<evidence type="ECO:0000256" key="3">
    <source>
        <dbReference type="ARBA" id="ARBA00022692"/>
    </source>
</evidence>
<evidence type="ECO:0000256" key="7">
    <source>
        <dbReference type="RuleBase" id="RU363053"/>
    </source>
</evidence>
<dbReference type="EMBL" id="VXIV02003139">
    <property type="protein sequence ID" value="KAF6021003.1"/>
    <property type="molecule type" value="Genomic_DNA"/>
</dbReference>
<protein>
    <recommendedName>
        <fullName evidence="6">Mitochondrial inner membrane protein Mpv17</fullName>
    </recommendedName>
</protein>
<evidence type="ECO:0000256" key="4">
    <source>
        <dbReference type="ARBA" id="ARBA00022989"/>
    </source>
</evidence>
<dbReference type="InterPro" id="IPR007248">
    <property type="entry name" value="Mpv17_PMP22"/>
</dbReference>
<dbReference type="GO" id="GO:0005739">
    <property type="term" value="C:mitochondrion"/>
    <property type="evidence" value="ECO:0007669"/>
    <property type="project" value="TreeGrafter"/>
</dbReference>
<evidence type="ECO:0000256" key="6">
    <source>
        <dbReference type="ARBA" id="ARBA00049743"/>
    </source>
</evidence>
<dbReference type="GO" id="GO:0016020">
    <property type="term" value="C:membrane"/>
    <property type="evidence" value="ECO:0007669"/>
    <property type="project" value="UniProtKB-SubCell"/>
</dbReference>
<dbReference type="GO" id="GO:1901858">
    <property type="term" value="P:regulation of mitochondrial DNA metabolic process"/>
    <property type="evidence" value="ECO:0007669"/>
    <property type="project" value="TreeGrafter"/>
</dbReference>
<feature type="transmembrane region" description="Helical" evidence="7">
    <location>
        <begin position="51"/>
        <end position="69"/>
    </location>
</feature>
<comment type="subcellular location">
    <subcellularLocation>
        <location evidence="1">Membrane</location>
        <topology evidence="1">Multi-pass membrane protein</topology>
    </subcellularLocation>
</comment>
<dbReference type="PANTHER" id="PTHR11266">
    <property type="entry name" value="PEROXISOMAL MEMBRANE PROTEIN 2, PXMP2 MPV17"/>
    <property type="match status" value="1"/>
</dbReference>
<dbReference type="Proteomes" id="UP000593567">
    <property type="component" value="Unassembled WGS sequence"/>
</dbReference>
<evidence type="ECO:0000256" key="1">
    <source>
        <dbReference type="ARBA" id="ARBA00004141"/>
    </source>
</evidence>
<organism evidence="8 9">
    <name type="scientific">Bugula neritina</name>
    <name type="common">Brown bryozoan</name>
    <name type="synonym">Sertularia neritina</name>
    <dbReference type="NCBI Taxonomy" id="10212"/>
    <lineage>
        <taxon>Eukaryota</taxon>
        <taxon>Metazoa</taxon>
        <taxon>Spiralia</taxon>
        <taxon>Lophotrochozoa</taxon>
        <taxon>Bryozoa</taxon>
        <taxon>Gymnolaemata</taxon>
        <taxon>Cheilostomatida</taxon>
        <taxon>Flustrina</taxon>
        <taxon>Buguloidea</taxon>
        <taxon>Bugulidae</taxon>
        <taxon>Bugula</taxon>
    </lineage>
</organism>
<keyword evidence="9" id="KW-1185">Reference proteome</keyword>
<feature type="transmembrane region" description="Helical" evidence="7">
    <location>
        <begin position="89"/>
        <end position="110"/>
    </location>
</feature>
<evidence type="ECO:0000313" key="8">
    <source>
        <dbReference type="EMBL" id="KAF6021003.1"/>
    </source>
</evidence>
<accession>A0A7J7J4H1</accession>
<dbReference type="Pfam" id="PF04117">
    <property type="entry name" value="Mpv17_PMP22"/>
    <property type="match status" value="1"/>
</dbReference>
<evidence type="ECO:0000256" key="5">
    <source>
        <dbReference type="ARBA" id="ARBA00023136"/>
    </source>
</evidence>
<comment type="similarity">
    <text evidence="2 7">Belongs to the peroxisomal membrane protein PXMP2/4 family.</text>
</comment>
<name>A0A7J7J4H1_BUGNE</name>
<evidence type="ECO:0000256" key="2">
    <source>
        <dbReference type="ARBA" id="ARBA00006824"/>
    </source>
</evidence>
<dbReference type="PANTHER" id="PTHR11266:SF17">
    <property type="entry name" value="PROTEIN MPV17"/>
    <property type="match status" value="1"/>
</dbReference>
<proteinExistence type="inferred from homology"/>
<keyword evidence="3 7" id="KW-0812">Transmembrane</keyword>